<keyword evidence="3" id="KW-0067">ATP-binding</keyword>
<gene>
    <name evidence="5" type="ORF">PAN31108_00811</name>
</gene>
<keyword evidence="2 5" id="KW-0378">Hydrolase</keyword>
<evidence type="ECO:0000256" key="3">
    <source>
        <dbReference type="ARBA" id="ARBA00022840"/>
    </source>
</evidence>
<keyword evidence="6" id="KW-1185">Reference proteome</keyword>
<dbReference type="Pfam" id="PF02626">
    <property type="entry name" value="CT_A_B"/>
    <property type="match status" value="1"/>
</dbReference>
<evidence type="ECO:0000256" key="1">
    <source>
        <dbReference type="ARBA" id="ARBA00022741"/>
    </source>
</evidence>
<organism evidence="5 6">
    <name type="scientific">Pandoraea anhela</name>
    <dbReference type="NCBI Taxonomy" id="2508295"/>
    <lineage>
        <taxon>Bacteria</taxon>
        <taxon>Pseudomonadati</taxon>
        <taxon>Pseudomonadota</taxon>
        <taxon>Betaproteobacteria</taxon>
        <taxon>Burkholderiales</taxon>
        <taxon>Burkholderiaceae</taxon>
        <taxon>Pandoraea</taxon>
    </lineage>
</organism>
<dbReference type="GO" id="GO:0005524">
    <property type="term" value="F:ATP binding"/>
    <property type="evidence" value="ECO:0007669"/>
    <property type="project" value="UniProtKB-KW"/>
</dbReference>
<dbReference type="AlphaFoldDB" id="A0A5E4SHF1"/>
<dbReference type="InterPro" id="IPR052708">
    <property type="entry name" value="PxpC"/>
</dbReference>
<dbReference type="InterPro" id="IPR029000">
    <property type="entry name" value="Cyclophilin-like_dom_sf"/>
</dbReference>
<evidence type="ECO:0000259" key="4">
    <source>
        <dbReference type="SMART" id="SM00797"/>
    </source>
</evidence>
<dbReference type="SMART" id="SM00797">
    <property type="entry name" value="AHS2"/>
    <property type="match status" value="1"/>
</dbReference>
<dbReference type="Gene3D" id="2.40.100.10">
    <property type="entry name" value="Cyclophilin-like"/>
    <property type="match status" value="1"/>
</dbReference>
<dbReference type="OrthoDB" id="9768696at2"/>
<dbReference type="GO" id="GO:0016787">
    <property type="term" value="F:hydrolase activity"/>
    <property type="evidence" value="ECO:0007669"/>
    <property type="project" value="UniProtKB-KW"/>
</dbReference>
<name>A0A5E4SHF1_9BURK</name>
<accession>A0A5E4SHF1</accession>
<reference evidence="5 6" key="1">
    <citation type="submission" date="2019-08" db="EMBL/GenBank/DDBJ databases">
        <authorList>
            <person name="Peeters C."/>
        </authorList>
    </citation>
    <scope>NUCLEOTIDE SEQUENCE [LARGE SCALE GENOMIC DNA]</scope>
    <source>
        <strain evidence="5 6">LMG 31108</strain>
    </source>
</reference>
<dbReference type="EMBL" id="CABPSB010000002">
    <property type="protein sequence ID" value="VVD75097.1"/>
    <property type="molecule type" value="Genomic_DNA"/>
</dbReference>
<dbReference type="PANTHER" id="PTHR43309">
    <property type="entry name" value="5-OXOPROLINASE SUBUNIT C"/>
    <property type="match status" value="1"/>
</dbReference>
<protein>
    <submittedName>
        <fullName evidence="5">Allophanate hydrolase</fullName>
    </submittedName>
</protein>
<evidence type="ECO:0000256" key="2">
    <source>
        <dbReference type="ARBA" id="ARBA00022801"/>
    </source>
</evidence>
<evidence type="ECO:0000313" key="5">
    <source>
        <dbReference type="EMBL" id="VVD75097.1"/>
    </source>
</evidence>
<keyword evidence="1" id="KW-0547">Nucleotide-binding</keyword>
<dbReference type="SUPFAM" id="SSF50891">
    <property type="entry name" value="Cyclophilin-like"/>
    <property type="match status" value="1"/>
</dbReference>
<sequence>MIDILRAGLLTTVQDLGRTRQREFGVAGGGALDPLACAVANRLVGNELNTATLEITMGTCALRFTSATLVALTGADCHAELDGKPVWSWWRFPVTRGQTLTLHPSRFGMRTYLAVAGGIDVPETLGSRSTDLTAGFGGFEGRALRDGDRIAIGHPSAAARDAQPLGVRPPLWLSDPLAHRVRVLPGPEYDDFTAVAHKSFWENPWQVTPNSNRMGYRLSGPEPLARKKNRMNDLLSHGVLPGVIQVPPSGQPIILLADAQTTGGYPKIGAVISADLWRLGQARLGSTLYFSECTAAEAREAIREQLRYLDQIERALAWHDRGILHKPRLAAISRVPRVPSPPHQRT</sequence>
<dbReference type="PANTHER" id="PTHR43309:SF3">
    <property type="entry name" value="5-OXOPROLINASE SUBUNIT C"/>
    <property type="match status" value="1"/>
</dbReference>
<feature type="domain" description="Carboxyltransferase" evidence="4">
    <location>
        <begin position="23"/>
        <end position="308"/>
    </location>
</feature>
<dbReference type="Proteomes" id="UP000406256">
    <property type="component" value="Unassembled WGS sequence"/>
</dbReference>
<proteinExistence type="predicted"/>
<dbReference type="RefSeq" id="WP_150667601.1">
    <property type="nucleotide sequence ID" value="NZ_CABPSB010000002.1"/>
</dbReference>
<dbReference type="InterPro" id="IPR003778">
    <property type="entry name" value="CT_A_B"/>
</dbReference>
<dbReference type="NCBIfam" id="TIGR00724">
    <property type="entry name" value="urea_amlyse_rel"/>
    <property type="match status" value="1"/>
</dbReference>
<evidence type="ECO:0000313" key="6">
    <source>
        <dbReference type="Proteomes" id="UP000406256"/>
    </source>
</evidence>